<feature type="domain" description="NAD-dependent epimerase/dehydratase" evidence="2">
    <location>
        <begin position="3"/>
        <end position="220"/>
    </location>
</feature>
<organism evidence="4 5">
    <name type="scientific">Cryomorpha ignava</name>
    <dbReference type="NCBI Taxonomy" id="101383"/>
    <lineage>
        <taxon>Bacteria</taxon>
        <taxon>Pseudomonadati</taxon>
        <taxon>Bacteroidota</taxon>
        <taxon>Flavobacteriia</taxon>
        <taxon>Flavobacteriales</taxon>
        <taxon>Cryomorphaceae</taxon>
        <taxon>Cryomorpha</taxon>
    </lineage>
</organism>
<dbReference type="PANTHER" id="PTHR11092">
    <property type="entry name" value="SUGAR NUCLEOTIDE EPIMERASE RELATED"/>
    <property type="match status" value="1"/>
</dbReference>
<evidence type="ECO:0000259" key="3">
    <source>
        <dbReference type="Pfam" id="PF08338"/>
    </source>
</evidence>
<dbReference type="Proteomes" id="UP000486602">
    <property type="component" value="Unassembled WGS sequence"/>
</dbReference>
<keyword evidence="5" id="KW-1185">Reference proteome</keyword>
<feature type="domain" description="DUF1731" evidence="3">
    <location>
        <begin position="257"/>
        <end position="295"/>
    </location>
</feature>
<accession>A0A7K3WTH7</accession>
<dbReference type="Pfam" id="PF08338">
    <property type="entry name" value="DUF1731"/>
    <property type="match status" value="1"/>
</dbReference>
<dbReference type="Gene3D" id="3.40.50.720">
    <property type="entry name" value="NAD(P)-binding Rossmann-like Domain"/>
    <property type="match status" value="1"/>
</dbReference>
<dbReference type="InterPro" id="IPR001509">
    <property type="entry name" value="Epimerase_deHydtase"/>
</dbReference>
<comment type="similarity">
    <text evidence="1">Belongs to the NAD(P)-dependent epimerase/dehydratase family. SDR39U1 subfamily.</text>
</comment>
<dbReference type="NCBIfam" id="TIGR01777">
    <property type="entry name" value="yfcH"/>
    <property type="match status" value="1"/>
</dbReference>
<dbReference type="SUPFAM" id="SSF51735">
    <property type="entry name" value="NAD(P)-binding Rossmann-fold domains"/>
    <property type="match status" value="1"/>
</dbReference>
<sequence>MKITIAGGSGFLGQSLKKHFRNQNHEVLVLARAPEFLGDVLWNGKDTGGWCKAIDGFEVLINLSGKSVDCRYTDKNKKSIFSSRIEPTTSLHDYILTARAKPKIWLNASSATAYIHAETEQMTESKGRIGDDFSMNVWKEWEHSFFAKKYPEMRQVAMRTSIVLGDTGGAFPKLRRVTKLGLGGKLGPGNQMVSWIHITDFCRAIDFIIENESLKGIVNITSPNPLKNKDMMRFLRKKCNMPFGLNQPVAMLEFGALIIGTETELLLKSRNVYPEKLQNEGFKFHHPRIEDALLELA</sequence>
<dbReference type="AlphaFoldDB" id="A0A7K3WTH7"/>
<evidence type="ECO:0000313" key="5">
    <source>
        <dbReference type="Proteomes" id="UP000486602"/>
    </source>
</evidence>
<dbReference type="Pfam" id="PF01370">
    <property type="entry name" value="Epimerase"/>
    <property type="match status" value="1"/>
</dbReference>
<proteinExistence type="inferred from homology"/>
<protein>
    <submittedName>
        <fullName evidence="4">TIGR01777 family protein</fullName>
    </submittedName>
</protein>
<dbReference type="InterPro" id="IPR013549">
    <property type="entry name" value="DUF1731"/>
</dbReference>
<dbReference type="PANTHER" id="PTHR11092:SF0">
    <property type="entry name" value="EPIMERASE FAMILY PROTEIN SDR39U1"/>
    <property type="match status" value="1"/>
</dbReference>
<dbReference type="EMBL" id="JAAGVY010000024">
    <property type="protein sequence ID" value="NEN24331.1"/>
    <property type="molecule type" value="Genomic_DNA"/>
</dbReference>
<comment type="caution">
    <text evidence="4">The sequence shown here is derived from an EMBL/GenBank/DDBJ whole genome shotgun (WGS) entry which is preliminary data.</text>
</comment>
<dbReference type="RefSeq" id="WP_163285724.1">
    <property type="nucleotide sequence ID" value="NZ_JAAGVY010000024.1"/>
</dbReference>
<dbReference type="InterPro" id="IPR010099">
    <property type="entry name" value="SDR39U1"/>
</dbReference>
<name>A0A7K3WTH7_9FLAO</name>
<dbReference type="InterPro" id="IPR036291">
    <property type="entry name" value="NAD(P)-bd_dom_sf"/>
</dbReference>
<reference evidence="4 5" key="1">
    <citation type="submission" date="2020-02" db="EMBL/GenBank/DDBJ databases">
        <title>Out from the shadows clarifying the taxonomy of the family Cryomorphaceae and related taxa by utilizing the GTDB taxonomic framework.</title>
        <authorList>
            <person name="Bowman J.P."/>
        </authorList>
    </citation>
    <scope>NUCLEOTIDE SEQUENCE [LARGE SCALE GENOMIC DNA]</scope>
    <source>
        <strain evidence="4 5">QSSC 1-22</strain>
    </source>
</reference>
<evidence type="ECO:0000259" key="2">
    <source>
        <dbReference type="Pfam" id="PF01370"/>
    </source>
</evidence>
<gene>
    <name evidence="4" type="ORF">G3O08_12530</name>
</gene>
<evidence type="ECO:0000256" key="1">
    <source>
        <dbReference type="ARBA" id="ARBA00009353"/>
    </source>
</evidence>
<evidence type="ECO:0000313" key="4">
    <source>
        <dbReference type="EMBL" id="NEN24331.1"/>
    </source>
</evidence>